<dbReference type="Pfam" id="PF04087">
    <property type="entry name" value="DUF389"/>
    <property type="match status" value="1"/>
</dbReference>
<feature type="transmembrane region" description="Helical" evidence="1">
    <location>
        <begin position="141"/>
        <end position="164"/>
    </location>
</feature>
<dbReference type="PANTHER" id="PTHR20992">
    <property type="entry name" value="AT15442P-RELATED"/>
    <property type="match status" value="1"/>
</dbReference>
<comment type="caution">
    <text evidence="2">The sequence shown here is derived from an EMBL/GenBank/DDBJ whole genome shotgun (WGS) entry which is preliminary data.</text>
</comment>
<evidence type="ECO:0000313" key="2">
    <source>
        <dbReference type="EMBL" id="MFB9678537.1"/>
    </source>
</evidence>
<feature type="transmembrane region" description="Helical" evidence="1">
    <location>
        <begin position="280"/>
        <end position="302"/>
    </location>
</feature>
<reference evidence="2 3" key="1">
    <citation type="submission" date="2024-09" db="EMBL/GenBank/DDBJ databases">
        <authorList>
            <person name="Sun Q."/>
            <person name="Mori K."/>
        </authorList>
    </citation>
    <scope>NUCLEOTIDE SEQUENCE [LARGE SCALE GENOMIC DNA]</scope>
    <source>
        <strain evidence="2 3">JCM 3028</strain>
    </source>
</reference>
<dbReference type="InterPro" id="IPR005240">
    <property type="entry name" value="DUF389"/>
</dbReference>
<feature type="transmembrane region" description="Helical" evidence="1">
    <location>
        <begin position="220"/>
        <end position="237"/>
    </location>
</feature>
<dbReference type="RefSeq" id="WP_344746723.1">
    <property type="nucleotide sequence ID" value="NZ_BAAAWW010000102.1"/>
</dbReference>
<keyword evidence="1" id="KW-1133">Transmembrane helix</keyword>
<feature type="transmembrane region" description="Helical" evidence="1">
    <location>
        <begin position="114"/>
        <end position="135"/>
    </location>
</feature>
<accession>A0ABV5THM9</accession>
<keyword evidence="1" id="KW-0472">Membrane</keyword>
<dbReference type="Proteomes" id="UP001589610">
    <property type="component" value="Unassembled WGS sequence"/>
</dbReference>
<feature type="transmembrane region" description="Helical" evidence="1">
    <location>
        <begin position="244"/>
        <end position="268"/>
    </location>
</feature>
<dbReference type="EMBL" id="JBHMBS010000011">
    <property type="protein sequence ID" value="MFB9678537.1"/>
    <property type="molecule type" value="Genomic_DNA"/>
</dbReference>
<organism evidence="2 3">
    <name type="scientific">Streptosporangium vulgare</name>
    <dbReference type="NCBI Taxonomy" id="46190"/>
    <lineage>
        <taxon>Bacteria</taxon>
        <taxon>Bacillati</taxon>
        <taxon>Actinomycetota</taxon>
        <taxon>Actinomycetes</taxon>
        <taxon>Streptosporangiales</taxon>
        <taxon>Streptosporangiaceae</taxon>
        <taxon>Streptosporangium</taxon>
    </lineage>
</organism>
<evidence type="ECO:0000256" key="1">
    <source>
        <dbReference type="SAM" id="Phobius"/>
    </source>
</evidence>
<feature type="transmembrane region" description="Helical" evidence="1">
    <location>
        <begin position="176"/>
        <end position="200"/>
    </location>
</feature>
<dbReference type="PANTHER" id="PTHR20992:SF9">
    <property type="entry name" value="AT15442P-RELATED"/>
    <property type="match status" value="1"/>
</dbReference>
<sequence length="318" mass="33166">MLHLRVISPAELSDKVLEILDGCVGVVNIVVFPGAARSPAGDLVQFDIAREAANEVIERLQELGLHTEGSIAAEQVDLSISEVAERAQEEAPGDGDDAVVWAEFAQRVDEDTRLTWAFLAFLTIATLLAAIGVIVNSPILIIGAMVMGPEFGAIAAVCFGLLRTDKDLIGRAARTLVLGFAAAIAITFACALASRGLGWIGVRSLGTGHEEIEFIVKPDRWSFIVALLAGAAGVLSVTAGKSSALVGVFISVTTVPAAGYFAVAAALARWGDMAASAVQLGVNVAGMIISGAVTLLVQKAYWSRFGMRLPARPGGSQR</sequence>
<keyword evidence="3" id="KW-1185">Reference proteome</keyword>
<keyword evidence="1" id="KW-0812">Transmembrane</keyword>
<name>A0ABV5THM9_9ACTN</name>
<protein>
    <submittedName>
        <fullName evidence="2">DUF389 domain-containing protein</fullName>
    </submittedName>
</protein>
<proteinExistence type="predicted"/>
<evidence type="ECO:0000313" key="3">
    <source>
        <dbReference type="Proteomes" id="UP001589610"/>
    </source>
</evidence>
<gene>
    <name evidence="2" type="ORF">ACFFRH_23910</name>
</gene>